<dbReference type="GO" id="GO:0008299">
    <property type="term" value="P:isoprenoid biosynthetic process"/>
    <property type="evidence" value="ECO:0007669"/>
    <property type="project" value="UniProtKB-ARBA"/>
</dbReference>
<evidence type="ECO:0000256" key="2">
    <source>
        <dbReference type="ARBA" id="ARBA00006333"/>
    </source>
</evidence>
<accession>A0AAD7AJG6</accession>
<dbReference type="SUPFAM" id="SSF48576">
    <property type="entry name" value="Terpenoid synthases"/>
    <property type="match status" value="1"/>
</dbReference>
<dbReference type="SFLD" id="SFLDS00005">
    <property type="entry name" value="Isoprenoid_Synthase_Type_I"/>
    <property type="match status" value="1"/>
</dbReference>
<dbReference type="Gene3D" id="1.10.600.10">
    <property type="entry name" value="Farnesyl Diphosphate Synthase"/>
    <property type="match status" value="1"/>
</dbReference>
<name>A0AAD7AJG6_9AGAR</name>
<dbReference type="Pfam" id="PF19086">
    <property type="entry name" value="Terpene_syn_C_2"/>
    <property type="match status" value="1"/>
</dbReference>
<reference evidence="7" key="1">
    <citation type="submission" date="2023-03" db="EMBL/GenBank/DDBJ databases">
        <title>Massive genome expansion in bonnet fungi (Mycena s.s.) driven by repeated elements and novel gene families across ecological guilds.</title>
        <authorList>
            <consortium name="Lawrence Berkeley National Laboratory"/>
            <person name="Harder C.B."/>
            <person name="Miyauchi S."/>
            <person name="Viragh M."/>
            <person name="Kuo A."/>
            <person name="Thoen E."/>
            <person name="Andreopoulos B."/>
            <person name="Lu D."/>
            <person name="Skrede I."/>
            <person name="Drula E."/>
            <person name="Henrissat B."/>
            <person name="Morin E."/>
            <person name="Kohler A."/>
            <person name="Barry K."/>
            <person name="LaButti K."/>
            <person name="Morin E."/>
            <person name="Salamov A."/>
            <person name="Lipzen A."/>
            <person name="Mereny Z."/>
            <person name="Hegedus B."/>
            <person name="Baldrian P."/>
            <person name="Stursova M."/>
            <person name="Weitz H."/>
            <person name="Taylor A."/>
            <person name="Grigoriev I.V."/>
            <person name="Nagy L.G."/>
            <person name="Martin F."/>
            <person name="Kauserud H."/>
        </authorList>
    </citation>
    <scope>NUCLEOTIDE SEQUENCE</scope>
    <source>
        <strain evidence="7">CBHHK002</strain>
    </source>
</reference>
<dbReference type="InterPro" id="IPR008949">
    <property type="entry name" value="Isoprenoid_synthase_dom_sf"/>
</dbReference>
<keyword evidence="5 6" id="KW-0456">Lyase</keyword>
<dbReference type="EC" id="4.2.3.-" evidence="6"/>
<keyword evidence="3 6" id="KW-0479">Metal-binding</keyword>
<dbReference type="GO" id="GO:0010333">
    <property type="term" value="F:terpene synthase activity"/>
    <property type="evidence" value="ECO:0007669"/>
    <property type="project" value="InterPro"/>
</dbReference>
<evidence type="ECO:0000313" key="7">
    <source>
        <dbReference type="EMBL" id="KAJ7360778.1"/>
    </source>
</evidence>
<evidence type="ECO:0000256" key="1">
    <source>
        <dbReference type="ARBA" id="ARBA00001946"/>
    </source>
</evidence>
<evidence type="ECO:0000256" key="6">
    <source>
        <dbReference type="RuleBase" id="RU366034"/>
    </source>
</evidence>
<protein>
    <recommendedName>
        <fullName evidence="6">Terpene synthase</fullName>
        <ecNumber evidence="6">4.2.3.-</ecNumber>
    </recommendedName>
</protein>
<organism evidence="7 8">
    <name type="scientific">Mycena albidolilacea</name>
    <dbReference type="NCBI Taxonomy" id="1033008"/>
    <lineage>
        <taxon>Eukaryota</taxon>
        <taxon>Fungi</taxon>
        <taxon>Dikarya</taxon>
        <taxon>Basidiomycota</taxon>
        <taxon>Agaricomycotina</taxon>
        <taxon>Agaricomycetes</taxon>
        <taxon>Agaricomycetidae</taxon>
        <taxon>Agaricales</taxon>
        <taxon>Marasmiineae</taxon>
        <taxon>Mycenaceae</taxon>
        <taxon>Mycena</taxon>
    </lineage>
</organism>
<keyword evidence="4 6" id="KW-0460">Magnesium</keyword>
<comment type="similarity">
    <text evidence="2 6">Belongs to the terpene synthase family.</text>
</comment>
<dbReference type="InterPro" id="IPR034686">
    <property type="entry name" value="Terpene_cyclase-like_2"/>
</dbReference>
<sequence length="352" mass="40041">MVRLGSHEYVQTLRGQTLRFPNLDFPLKDWPKGLSPHYEDLRMVQHTELRKLVGAGKAYDVCAATDCAYLVAAWFPNASWDALRLASQIITFLYLWDDAIDSPELTDMVHDLGASHRFRQETRDQFNRYLADEPAPVEANDSQLSPPLRSFIPVGEALAFRTTKGQRAQILSELHKYVDACEYEQLSELSGQAPAIEEYLRRRMGTSAVGFVVASLEYITGIDLGDMIRSDEYVKAVFDETVFNIAIVNDLFSLRRELQHPFYNNAVAVLYHQYQELQTAVDETYRIILRGIEQLEDAGKLALKRFPERHEDLSAWIEGCKNMCTGNVLWSLHNARYALGVKAVDGTTEITI</sequence>
<dbReference type="SFLD" id="SFLDG01020">
    <property type="entry name" value="Terpene_Cyclase_Like_2"/>
    <property type="match status" value="1"/>
</dbReference>
<evidence type="ECO:0000256" key="4">
    <source>
        <dbReference type="ARBA" id="ARBA00022842"/>
    </source>
</evidence>
<dbReference type="PANTHER" id="PTHR35201:SF4">
    <property type="entry name" value="BETA-PINACENE SYNTHASE-RELATED"/>
    <property type="match status" value="1"/>
</dbReference>
<keyword evidence="8" id="KW-1185">Reference proteome</keyword>
<comment type="caution">
    <text evidence="7">The sequence shown here is derived from an EMBL/GenBank/DDBJ whole genome shotgun (WGS) entry which is preliminary data.</text>
</comment>
<evidence type="ECO:0000256" key="3">
    <source>
        <dbReference type="ARBA" id="ARBA00022723"/>
    </source>
</evidence>
<dbReference type="PANTHER" id="PTHR35201">
    <property type="entry name" value="TERPENE SYNTHASE"/>
    <property type="match status" value="1"/>
</dbReference>
<dbReference type="Proteomes" id="UP001218218">
    <property type="component" value="Unassembled WGS sequence"/>
</dbReference>
<evidence type="ECO:0000256" key="5">
    <source>
        <dbReference type="ARBA" id="ARBA00023239"/>
    </source>
</evidence>
<gene>
    <name evidence="7" type="ORF">DFH08DRAFT_842261</name>
</gene>
<evidence type="ECO:0000313" key="8">
    <source>
        <dbReference type="Proteomes" id="UP001218218"/>
    </source>
</evidence>
<dbReference type="AlphaFoldDB" id="A0AAD7AJG6"/>
<proteinExistence type="inferred from homology"/>
<dbReference type="EMBL" id="JARIHO010000005">
    <property type="protein sequence ID" value="KAJ7360778.1"/>
    <property type="molecule type" value="Genomic_DNA"/>
</dbReference>
<comment type="cofactor">
    <cofactor evidence="1 6">
        <name>Mg(2+)</name>
        <dbReference type="ChEBI" id="CHEBI:18420"/>
    </cofactor>
</comment>
<dbReference type="GO" id="GO:0046872">
    <property type="term" value="F:metal ion binding"/>
    <property type="evidence" value="ECO:0007669"/>
    <property type="project" value="UniProtKB-KW"/>
</dbReference>